<organism evidence="2 3">
    <name type="scientific">Pteropus alecto</name>
    <name type="common">Black flying fox</name>
    <dbReference type="NCBI Taxonomy" id="9402"/>
    <lineage>
        <taxon>Eukaryota</taxon>
        <taxon>Metazoa</taxon>
        <taxon>Chordata</taxon>
        <taxon>Craniata</taxon>
        <taxon>Vertebrata</taxon>
        <taxon>Euteleostomi</taxon>
        <taxon>Mammalia</taxon>
        <taxon>Eutheria</taxon>
        <taxon>Laurasiatheria</taxon>
        <taxon>Chiroptera</taxon>
        <taxon>Yinpterochiroptera</taxon>
        <taxon>Pteropodoidea</taxon>
        <taxon>Pteropodidae</taxon>
        <taxon>Pteropodinae</taxon>
        <taxon>Pteropus</taxon>
    </lineage>
</organism>
<feature type="compositionally biased region" description="Basic and acidic residues" evidence="1">
    <location>
        <begin position="12"/>
        <end position="28"/>
    </location>
</feature>
<accession>L5L226</accession>
<evidence type="ECO:0000313" key="3">
    <source>
        <dbReference type="Proteomes" id="UP000010552"/>
    </source>
</evidence>
<name>L5L226_PTEAL</name>
<dbReference type="Proteomes" id="UP000010552">
    <property type="component" value="Unassembled WGS sequence"/>
</dbReference>
<dbReference type="InParanoid" id="L5L226"/>
<sequence length="107" mass="11667">MEPGGDITHTLFWEDKSGKDEWDEENGKRKTGGVETSLGVIAIIQEKDHRTCPMCKMNILKALGIPVSTAQPTASGRLSFCITLQQGENLTPRFSLSPQSHNGGVIQ</sequence>
<keyword evidence="3" id="KW-1185">Reference proteome</keyword>
<dbReference type="AlphaFoldDB" id="L5L226"/>
<feature type="region of interest" description="Disordered" evidence="1">
    <location>
        <begin position="1"/>
        <end position="32"/>
    </location>
</feature>
<gene>
    <name evidence="2" type="ORF">PAL_GLEAN10016540</name>
</gene>
<reference evidence="3" key="1">
    <citation type="journal article" date="2013" name="Science">
        <title>Comparative analysis of bat genomes provides insight into the evolution of flight and immunity.</title>
        <authorList>
            <person name="Zhang G."/>
            <person name="Cowled C."/>
            <person name="Shi Z."/>
            <person name="Huang Z."/>
            <person name="Bishop-Lilly K.A."/>
            <person name="Fang X."/>
            <person name="Wynne J.W."/>
            <person name="Xiong Z."/>
            <person name="Baker M.L."/>
            <person name="Zhao W."/>
            <person name="Tachedjian M."/>
            <person name="Zhu Y."/>
            <person name="Zhou P."/>
            <person name="Jiang X."/>
            <person name="Ng J."/>
            <person name="Yang L."/>
            <person name="Wu L."/>
            <person name="Xiao J."/>
            <person name="Feng Y."/>
            <person name="Chen Y."/>
            <person name="Sun X."/>
            <person name="Zhang Y."/>
            <person name="Marsh G.A."/>
            <person name="Crameri G."/>
            <person name="Broder C.C."/>
            <person name="Frey K.G."/>
            <person name="Wang L.F."/>
            <person name="Wang J."/>
        </authorList>
    </citation>
    <scope>NUCLEOTIDE SEQUENCE [LARGE SCALE GENOMIC DNA]</scope>
</reference>
<evidence type="ECO:0000313" key="2">
    <source>
        <dbReference type="EMBL" id="ELK17460.1"/>
    </source>
</evidence>
<proteinExistence type="predicted"/>
<protein>
    <submittedName>
        <fullName evidence="2">Uncharacterized protein</fullName>
    </submittedName>
</protein>
<dbReference type="EMBL" id="KB030405">
    <property type="protein sequence ID" value="ELK17460.1"/>
    <property type="molecule type" value="Genomic_DNA"/>
</dbReference>
<evidence type="ECO:0000256" key="1">
    <source>
        <dbReference type="SAM" id="MobiDB-lite"/>
    </source>
</evidence>